<evidence type="ECO:0000313" key="1">
    <source>
        <dbReference type="EMBL" id="DAE19847.1"/>
    </source>
</evidence>
<organism evidence="1">
    <name type="scientific">Siphoviridae sp. ctVCm11</name>
    <dbReference type="NCBI Taxonomy" id="2826358"/>
    <lineage>
        <taxon>Viruses</taxon>
        <taxon>Duplodnaviria</taxon>
        <taxon>Heunggongvirae</taxon>
        <taxon>Uroviricota</taxon>
        <taxon>Caudoviricetes</taxon>
    </lineage>
</organism>
<name>A0A8S5QKR2_9CAUD</name>
<protein>
    <submittedName>
        <fullName evidence="1">Uncharacterized protein</fullName>
    </submittedName>
</protein>
<proteinExistence type="predicted"/>
<accession>A0A8S5QKR2</accession>
<sequence>MLATFTHNAFAFRKTAIFCKFLSIYKKGVFFFKVTNSAL</sequence>
<reference evidence="1" key="1">
    <citation type="journal article" date="2021" name="Proc. Natl. Acad. Sci. U.S.A.">
        <title>A Catalog of Tens of Thousands of Viruses from Human Metagenomes Reveals Hidden Associations with Chronic Diseases.</title>
        <authorList>
            <person name="Tisza M.J."/>
            <person name="Buck C.B."/>
        </authorList>
    </citation>
    <scope>NUCLEOTIDE SEQUENCE</scope>
    <source>
        <strain evidence="1">CtVCm11</strain>
    </source>
</reference>
<dbReference type="EMBL" id="BK015688">
    <property type="protein sequence ID" value="DAE19847.1"/>
    <property type="molecule type" value="Genomic_DNA"/>
</dbReference>